<dbReference type="PANTHER" id="PTHR10285">
    <property type="entry name" value="URIDINE KINASE"/>
    <property type="match status" value="1"/>
</dbReference>
<dbReference type="OrthoDB" id="10041966at2759"/>
<keyword evidence="2" id="KW-0418">Kinase</keyword>
<comment type="caution">
    <text evidence="2">The sequence shown here is derived from an EMBL/GenBank/DDBJ whole genome shotgun (WGS) entry which is preliminary data.</text>
</comment>
<evidence type="ECO:0000313" key="3">
    <source>
        <dbReference type="Proteomes" id="UP000076874"/>
    </source>
</evidence>
<dbReference type="GO" id="GO:0016301">
    <property type="term" value="F:kinase activity"/>
    <property type="evidence" value="ECO:0007669"/>
    <property type="project" value="UniProtKB-KW"/>
</dbReference>
<proteinExistence type="predicted"/>
<dbReference type="CDD" id="cd02024">
    <property type="entry name" value="NRK1"/>
    <property type="match status" value="1"/>
</dbReference>
<evidence type="ECO:0000313" key="2">
    <source>
        <dbReference type="EMBL" id="OAA55927.1"/>
    </source>
</evidence>
<organism evidence="2 3">
    <name type="scientific">Niveomyces insectorum RCEF 264</name>
    <dbReference type="NCBI Taxonomy" id="1081102"/>
    <lineage>
        <taxon>Eukaryota</taxon>
        <taxon>Fungi</taxon>
        <taxon>Dikarya</taxon>
        <taxon>Ascomycota</taxon>
        <taxon>Pezizomycotina</taxon>
        <taxon>Sordariomycetes</taxon>
        <taxon>Hypocreomycetidae</taxon>
        <taxon>Hypocreales</taxon>
        <taxon>Cordycipitaceae</taxon>
        <taxon>Niveomyces</taxon>
    </lineage>
</organism>
<keyword evidence="3" id="KW-1185">Reference proteome</keyword>
<dbReference type="EMBL" id="AZHD01000018">
    <property type="protein sequence ID" value="OAA55927.1"/>
    <property type="molecule type" value="Genomic_DNA"/>
</dbReference>
<feature type="compositionally biased region" description="Low complexity" evidence="1">
    <location>
        <begin position="136"/>
        <end position="153"/>
    </location>
</feature>
<dbReference type="STRING" id="1081102.A0A167NU19"/>
<dbReference type="PRINTS" id="PR00988">
    <property type="entry name" value="URIDINKINASE"/>
</dbReference>
<feature type="region of interest" description="Disordered" evidence="1">
    <location>
        <begin position="89"/>
        <end position="123"/>
    </location>
</feature>
<sequence length="326" mass="35262">MAAHDRKAVIVGISGCSSSGKTTLARLLRDIFPNTFILHEDDFYKPDKDIPVRADGLADWDCPEALSLPDMQKALAYIRAHGVLPVSHNPYLSHRTDHGGRRRRRVVPQSSSSPSAAADAAATDATATLAAGAGVPAATAPAPTPASLTPSQSELVSKEDQNSVGPCPVSDEQIAAARAKVQAWLQPGQPGHVLLARGTPTICLLDGFLLYGPVMQPVMDLLDVRLFLRVSRAQATHRRHARDGYVTLEGFWQDPPGYMDKVVWPNYVAAHAWLFADSDVEGRPAPEALQANQILTQVDRGNDVDMATTLAWAVDTLLEKLEHDYL</sequence>
<evidence type="ECO:0000256" key="1">
    <source>
        <dbReference type="SAM" id="MobiDB-lite"/>
    </source>
</evidence>
<feature type="region of interest" description="Disordered" evidence="1">
    <location>
        <begin position="136"/>
        <end position="166"/>
    </location>
</feature>
<keyword evidence="2" id="KW-0808">Transferase</keyword>
<dbReference type="AlphaFoldDB" id="A0A167NU19"/>
<dbReference type="SUPFAM" id="SSF52540">
    <property type="entry name" value="P-loop containing nucleoside triphosphate hydrolases"/>
    <property type="match status" value="1"/>
</dbReference>
<dbReference type="Proteomes" id="UP000076874">
    <property type="component" value="Unassembled WGS sequence"/>
</dbReference>
<gene>
    <name evidence="2" type="ORF">SPI_08134</name>
</gene>
<dbReference type="InterPro" id="IPR027417">
    <property type="entry name" value="P-loop_NTPase"/>
</dbReference>
<protein>
    <submittedName>
        <fullName evidence="2">Nicotinamide riboside kinase</fullName>
    </submittedName>
</protein>
<feature type="compositionally biased region" description="Low complexity" evidence="1">
    <location>
        <begin position="107"/>
        <end position="123"/>
    </location>
</feature>
<name>A0A167NU19_9HYPO</name>
<dbReference type="Gene3D" id="3.40.50.300">
    <property type="entry name" value="P-loop containing nucleotide triphosphate hydrolases"/>
    <property type="match status" value="1"/>
</dbReference>
<accession>A0A167NU19</accession>
<reference evidence="2 3" key="1">
    <citation type="journal article" date="2016" name="Genome Biol. Evol.">
        <title>Divergent and convergent evolution of fungal pathogenicity.</title>
        <authorList>
            <person name="Shang Y."/>
            <person name="Xiao G."/>
            <person name="Zheng P."/>
            <person name="Cen K."/>
            <person name="Zhan S."/>
            <person name="Wang C."/>
        </authorList>
    </citation>
    <scope>NUCLEOTIDE SEQUENCE [LARGE SCALE GENOMIC DNA]</scope>
    <source>
        <strain evidence="2 3">RCEF 264</strain>
    </source>
</reference>